<accession>A7GY86</accession>
<evidence type="ECO:0000256" key="1">
    <source>
        <dbReference type="SAM" id="MobiDB-lite"/>
    </source>
</evidence>
<dbReference type="KEGG" id="ccv:CCV52592_1309"/>
<feature type="signal peptide" evidence="2">
    <location>
        <begin position="1"/>
        <end position="21"/>
    </location>
</feature>
<dbReference type="STRING" id="360105.CCV52592_1309"/>
<feature type="region of interest" description="Disordered" evidence="1">
    <location>
        <begin position="48"/>
        <end position="73"/>
    </location>
</feature>
<organism evidence="3 4">
    <name type="scientific">Campylobacter curvus (strain 525.92)</name>
    <dbReference type="NCBI Taxonomy" id="360105"/>
    <lineage>
        <taxon>Bacteria</taxon>
        <taxon>Pseudomonadati</taxon>
        <taxon>Campylobacterota</taxon>
        <taxon>Epsilonproteobacteria</taxon>
        <taxon>Campylobacterales</taxon>
        <taxon>Campylobacteraceae</taxon>
        <taxon>Campylobacter</taxon>
    </lineage>
</organism>
<gene>
    <name evidence="3" type="ORF">CCV52592_1309</name>
</gene>
<evidence type="ECO:0000313" key="4">
    <source>
        <dbReference type="Proteomes" id="UP000006380"/>
    </source>
</evidence>
<feature type="chain" id="PRO_5002709688" evidence="2">
    <location>
        <begin position="22"/>
        <end position="73"/>
    </location>
</feature>
<reference evidence="3" key="1">
    <citation type="submission" date="2016-07" db="EMBL/GenBank/DDBJ databases">
        <title>Comparative genomics of the Campylobacter concisus group.</title>
        <authorList>
            <person name="Miller W.G."/>
            <person name="Yee E."/>
            <person name="Chapman M.H."/>
            <person name="Huynh S."/>
            <person name="Bono J.L."/>
            <person name="On S.L.W."/>
            <person name="StLeger J."/>
            <person name="Foster G."/>
            <person name="Parker C.T."/>
        </authorList>
    </citation>
    <scope>NUCLEOTIDE SEQUENCE</scope>
    <source>
        <strain evidence="3">525.92</strain>
    </source>
</reference>
<protein>
    <submittedName>
        <fullName evidence="3">Uncharacterized protein</fullName>
    </submittedName>
</protein>
<dbReference type="Proteomes" id="UP000006380">
    <property type="component" value="Chromosome"/>
</dbReference>
<evidence type="ECO:0000313" key="3">
    <source>
        <dbReference type="EMBL" id="EAU00179.1"/>
    </source>
</evidence>
<feature type="compositionally biased region" description="Polar residues" evidence="1">
    <location>
        <begin position="51"/>
        <end position="62"/>
    </location>
</feature>
<sequence>MKKLFIFVFIIVLLAPTFALAYGSHSVGGHIRKNGSCVAPHYRTNRDKTKLNNYSTKGNYNPYTGKKGTKNPW</sequence>
<keyword evidence="4" id="KW-1185">Reference proteome</keyword>
<dbReference type="EMBL" id="CP000767">
    <property type="protein sequence ID" value="EAU00179.1"/>
    <property type="molecule type" value="Genomic_DNA"/>
</dbReference>
<dbReference type="AlphaFoldDB" id="A7GY86"/>
<dbReference type="RefSeq" id="WP_011992239.1">
    <property type="nucleotide sequence ID" value="NC_009715.2"/>
</dbReference>
<dbReference type="HOGENOM" id="CLU_181585_0_0_7"/>
<keyword evidence="2" id="KW-0732">Signal</keyword>
<evidence type="ECO:0000256" key="2">
    <source>
        <dbReference type="SAM" id="SignalP"/>
    </source>
</evidence>
<name>A7GY86_CAMC5</name>
<dbReference type="OrthoDB" id="8690161at2"/>
<proteinExistence type="predicted"/>